<accession>A0AAX4KK10</accession>
<protein>
    <submittedName>
        <fullName evidence="2">Uncharacterized protein</fullName>
    </submittedName>
</protein>
<gene>
    <name evidence="2" type="ORF">V865_004877</name>
</gene>
<dbReference type="GeneID" id="91103678"/>
<dbReference type="AlphaFoldDB" id="A0AAX4KK10"/>
<evidence type="ECO:0000313" key="2">
    <source>
        <dbReference type="EMBL" id="WWD06782.1"/>
    </source>
</evidence>
<reference evidence="2 3" key="1">
    <citation type="submission" date="2024-01" db="EMBL/GenBank/DDBJ databases">
        <title>Comparative genomics of Cryptococcus and Kwoniella reveals pathogenesis evolution and contrasting modes of karyotype evolution via chromosome fusion or intercentromeric recombination.</title>
        <authorList>
            <person name="Coelho M.A."/>
            <person name="David-Palma M."/>
            <person name="Shea T."/>
            <person name="Bowers K."/>
            <person name="McGinley-Smith S."/>
            <person name="Mohammad A.W."/>
            <person name="Gnirke A."/>
            <person name="Yurkov A.M."/>
            <person name="Nowrousian M."/>
            <person name="Sun S."/>
            <person name="Cuomo C.A."/>
            <person name="Heitman J."/>
        </authorList>
    </citation>
    <scope>NUCLEOTIDE SEQUENCE [LARGE SCALE GENOMIC DNA]</scope>
    <source>
        <strain evidence="2 3">PYCC6329</strain>
    </source>
</reference>
<organism evidence="2 3">
    <name type="scientific">Kwoniella europaea PYCC6329</name>
    <dbReference type="NCBI Taxonomy" id="1423913"/>
    <lineage>
        <taxon>Eukaryota</taxon>
        <taxon>Fungi</taxon>
        <taxon>Dikarya</taxon>
        <taxon>Basidiomycota</taxon>
        <taxon>Agaricomycotina</taxon>
        <taxon>Tremellomycetes</taxon>
        <taxon>Tremellales</taxon>
        <taxon>Cryptococcaceae</taxon>
        <taxon>Kwoniella</taxon>
    </lineage>
</organism>
<feature type="region of interest" description="Disordered" evidence="1">
    <location>
        <begin position="25"/>
        <end position="48"/>
    </location>
</feature>
<keyword evidence="3" id="KW-1185">Reference proteome</keyword>
<evidence type="ECO:0000313" key="3">
    <source>
        <dbReference type="Proteomes" id="UP001358614"/>
    </source>
</evidence>
<sequence length="116" mass="12675">MSLSPSNVSSDLTHLLSLPATTLSSLLDTSSSSSPTSNITKPTLGTEQKAREMLNEFSPSRANPEDSQRLIKSYIREMHDSQALEKSGEIDRLGERIDGLRERGQGLESTLSEVKV</sequence>
<dbReference type="Proteomes" id="UP001358614">
    <property type="component" value="Chromosome 1"/>
</dbReference>
<dbReference type="KEGG" id="ker:91103678"/>
<feature type="compositionally biased region" description="Low complexity" evidence="1">
    <location>
        <begin position="25"/>
        <end position="43"/>
    </location>
</feature>
<dbReference type="RefSeq" id="XP_066084749.1">
    <property type="nucleotide sequence ID" value="XM_066228652.1"/>
</dbReference>
<name>A0AAX4KK10_9TREE</name>
<proteinExistence type="predicted"/>
<dbReference type="EMBL" id="CP144089">
    <property type="protein sequence ID" value="WWD06782.1"/>
    <property type="molecule type" value="Genomic_DNA"/>
</dbReference>
<evidence type="ECO:0000256" key="1">
    <source>
        <dbReference type="SAM" id="MobiDB-lite"/>
    </source>
</evidence>